<evidence type="ECO:0000259" key="5">
    <source>
        <dbReference type="PROSITE" id="PS50977"/>
    </source>
</evidence>
<dbReference type="SUPFAM" id="SSF46689">
    <property type="entry name" value="Homeodomain-like"/>
    <property type="match status" value="1"/>
</dbReference>
<keyword evidence="3" id="KW-0804">Transcription</keyword>
<accession>A0A1M6S989</accession>
<dbReference type="PRINTS" id="PR00455">
    <property type="entry name" value="HTHTETR"/>
</dbReference>
<evidence type="ECO:0000313" key="6">
    <source>
        <dbReference type="EMBL" id="SHK41230.1"/>
    </source>
</evidence>
<evidence type="ECO:0000313" key="7">
    <source>
        <dbReference type="Proteomes" id="UP000184452"/>
    </source>
</evidence>
<feature type="DNA-binding region" description="H-T-H motif" evidence="4">
    <location>
        <begin position="39"/>
        <end position="58"/>
    </location>
</feature>
<dbReference type="EMBL" id="FQZK01000019">
    <property type="protein sequence ID" value="SHK41230.1"/>
    <property type="molecule type" value="Genomic_DNA"/>
</dbReference>
<dbReference type="InterPro" id="IPR050109">
    <property type="entry name" value="HTH-type_TetR-like_transc_reg"/>
</dbReference>
<protein>
    <submittedName>
        <fullName evidence="6">DNA-binding transcriptional regulator, AcrR family</fullName>
    </submittedName>
</protein>
<feature type="domain" description="HTH tetR-type" evidence="5">
    <location>
        <begin position="16"/>
        <end position="76"/>
    </location>
</feature>
<dbReference type="PANTHER" id="PTHR30055:SF238">
    <property type="entry name" value="MYCOFACTOCIN BIOSYNTHESIS TRANSCRIPTIONAL REGULATOR MFTR-RELATED"/>
    <property type="match status" value="1"/>
</dbReference>
<gene>
    <name evidence="6" type="ORF">SAMN05421803_11977</name>
</gene>
<sequence length="202" mass="22268">MSTGEPTPGLRERTRRAVHREIAEVGMALFLEHGFEETTIDQIAEAAGISRRSFFRYFATKEDVVLGDMVDRGHRIGAALAARPPGEEPWAAVRAALLALRDEGPVDPAADLGIARMMHRAPSLRTRSLEKHLSWQEILVPELARRLREERGFDGVRAEHRAAAVIATALTCLDVATETWLRLDGGASLEDLWDEAVAAVRA</sequence>
<dbReference type="Pfam" id="PF17754">
    <property type="entry name" value="TetR_C_14"/>
    <property type="match status" value="1"/>
</dbReference>
<organism evidence="6 7">
    <name type="scientific">Nocardiopsis flavescens</name>
    <dbReference type="NCBI Taxonomy" id="758803"/>
    <lineage>
        <taxon>Bacteria</taxon>
        <taxon>Bacillati</taxon>
        <taxon>Actinomycetota</taxon>
        <taxon>Actinomycetes</taxon>
        <taxon>Streptosporangiales</taxon>
        <taxon>Nocardiopsidaceae</taxon>
        <taxon>Nocardiopsis</taxon>
    </lineage>
</organism>
<dbReference type="GO" id="GO:0000976">
    <property type="term" value="F:transcription cis-regulatory region binding"/>
    <property type="evidence" value="ECO:0007669"/>
    <property type="project" value="TreeGrafter"/>
</dbReference>
<name>A0A1M6S989_9ACTN</name>
<dbReference type="Pfam" id="PF00440">
    <property type="entry name" value="TetR_N"/>
    <property type="match status" value="1"/>
</dbReference>
<evidence type="ECO:0000256" key="1">
    <source>
        <dbReference type="ARBA" id="ARBA00023015"/>
    </source>
</evidence>
<dbReference type="InterPro" id="IPR023772">
    <property type="entry name" value="DNA-bd_HTH_TetR-type_CS"/>
</dbReference>
<proteinExistence type="predicted"/>
<evidence type="ECO:0000256" key="2">
    <source>
        <dbReference type="ARBA" id="ARBA00023125"/>
    </source>
</evidence>
<dbReference type="InterPro" id="IPR001647">
    <property type="entry name" value="HTH_TetR"/>
</dbReference>
<keyword evidence="1" id="KW-0805">Transcription regulation</keyword>
<evidence type="ECO:0000256" key="3">
    <source>
        <dbReference type="ARBA" id="ARBA00023163"/>
    </source>
</evidence>
<dbReference type="InterPro" id="IPR041347">
    <property type="entry name" value="MftR_C"/>
</dbReference>
<keyword evidence="7" id="KW-1185">Reference proteome</keyword>
<dbReference type="Proteomes" id="UP000184452">
    <property type="component" value="Unassembled WGS sequence"/>
</dbReference>
<dbReference type="Gene3D" id="1.10.357.10">
    <property type="entry name" value="Tetracycline Repressor, domain 2"/>
    <property type="match status" value="1"/>
</dbReference>
<dbReference type="PANTHER" id="PTHR30055">
    <property type="entry name" value="HTH-TYPE TRANSCRIPTIONAL REGULATOR RUTR"/>
    <property type="match status" value="1"/>
</dbReference>
<dbReference type="OrthoDB" id="8688418at2"/>
<dbReference type="PROSITE" id="PS01081">
    <property type="entry name" value="HTH_TETR_1"/>
    <property type="match status" value="1"/>
</dbReference>
<dbReference type="RefSeq" id="WP_073382135.1">
    <property type="nucleotide sequence ID" value="NZ_FQZK01000019.1"/>
</dbReference>
<dbReference type="GO" id="GO:0003700">
    <property type="term" value="F:DNA-binding transcription factor activity"/>
    <property type="evidence" value="ECO:0007669"/>
    <property type="project" value="TreeGrafter"/>
</dbReference>
<dbReference type="InterPro" id="IPR009057">
    <property type="entry name" value="Homeodomain-like_sf"/>
</dbReference>
<keyword evidence="2 4" id="KW-0238">DNA-binding</keyword>
<dbReference type="PROSITE" id="PS50977">
    <property type="entry name" value="HTH_TETR_2"/>
    <property type="match status" value="1"/>
</dbReference>
<dbReference type="STRING" id="758803.SAMN05421803_11977"/>
<reference evidence="6 7" key="1">
    <citation type="submission" date="2016-11" db="EMBL/GenBank/DDBJ databases">
        <authorList>
            <person name="Jaros S."/>
            <person name="Januszkiewicz K."/>
            <person name="Wedrychowicz H."/>
        </authorList>
    </citation>
    <scope>NUCLEOTIDE SEQUENCE [LARGE SCALE GENOMIC DNA]</scope>
    <source>
        <strain evidence="6 7">CGMCC 4.5723</strain>
    </source>
</reference>
<evidence type="ECO:0000256" key="4">
    <source>
        <dbReference type="PROSITE-ProRule" id="PRU00335"/>
    </source>
</evidence>
<dbReference type="Gene3D" id="1.10.10.60">
    <property type="entry name" value="Homeodomain-like"/>
    <property type="match status" value="1"/>
</dbReference>
<dbReference type="AlphaFoldDB" id="A0A1M6S989"/>